<evidence type="ECO:0000313" key="3">
    <source>
        <dbReference type="EMBL" id="KAF9734556.1"/>
    </source>
</evidence>
<accession>A0A9P6GF63</accession>
<gene>
    <name evidence="3" type="ORF">PMIN01_07459</name>
</gene>
<proteinExistence type="predicted"/>
<evidence type="ECO:0000256" key="1">
    <source>
        <dbReference type="SAM" id="MobiDB-lite"/>
    </source>
</evidence>
<feature type="compositionally biased region" description="Polar residues" evidence="1">
    <location>
        <begin position="19"/>
        <end position="40"/>
    </location>
</feature>
<protein>
    <submittedName>
        <fullName evidence="3">Uncharacterized protein</fullName>
    </submittedName>
</protein>
<dbReference type="OrthoDB" id="3755781at2759"/>
<feature type="transmembrane region" description="Helical" evidence="2">
    <location>
        <begin position="507"/>
        <end position="528"/>
    </location>
</feature>
<organism evidence="3 4">
    <name type="scientific">Paraphaeosphaeria minitans</name>
    <dbReference type="NCBI Taxonomy" id="565426"/>
    <lineage>
        <taxon>Eukaryota</taxon>
        <taxon>Fungi</taxon>
        <taxon>Dikarya</taxon>
        <taxon>Ascomycota</taxon>
        <taxon>Pezizomycotina</taxon>
        <taxon>Dothideomycetes</taxon>
        <taxon>Pleosporomycetidae</taxon>
        <taxon>Pleosporales</taxon>
        <taxon>Massarineae</taxon>
        <taxon>Didymosphaeriaceae</taxon>
        <taxon>Paraphaeosphaeria</taxon>
    </lineage>
</organism>
<feature type="region of interest" description="Disordered" evidence="1">
    <location>
        <begin position="465"/>
        <end position="492"/>
    </location>
</feature>
<dbReference type="Proteomes" id="UP000756921">
    <property type="component" value="Unassembled WGS sequence"/>
</dbReference>
<evidence type="ECO:0000256" key="2">
    <source>
        <dbReference type="SAM" id="Phobius"/>
    </source>
</evidence>
<feature type="compositionally biased region" description="Low complexity" evidence="1">
    <location>
        <begin position="298"/>
        <end position="308"/>
    </location>
</feature>
<feature type="compositionally biased region" description="Low complexity" evidence="1">
    <location>
        <begin position="347"/>
        <end position="359"/>
    </location>
</feature>
<reference evidence="3" key="1">
    <citation type="journal article" date="2020" name="Mol. Plant Microbe Interact.">
        <title>Genome Sequence of the Biocontrol Agent Coniothyrium minitans strain Conio (IMI 134523).</title>
        <authorList>
            <person name="Patel D."/>
            <person name="Shittu T.A."/>
            <person name="Baroncelli R."/>
            <person name="Muthumeenakshi S."/>
            <person name="Osborne T.H."/>
            <person name="Janganan T.K."/>
            <person name="Sreenivasaprasad S."/>
        </authorList>
    </citation>
    <scope>NUCLEOTIDE SEQUENCE</scope>
    <source>
        <strain evidence="3">Conio</strain>
    </source>
</reference>
<dbReference type="AlphaFoldDB" id="A0A9P6GF63"/>
<sequence>MPFFGRRQAPAREEMITAQIPNPKSTQISPNSVSISSHRTPATLEEALSLAPTPPRTPPHLSHSKTSSASSSEVRHLLERSQSSEYFLEIKRSPAPKAPVSRKSVWGRTIRTEAPGEDAFESDAFAVEMPTTREPIVEVPKEASVFRAKIPHPSQAQVDAYQTYKQKAHQVRERNSNEGVKVPNKIVSYDYAHPNRKGKSATAPLHVDLTPPDSPRQLSPAGSFPTSPPIAQHAWATSAAAQQPRNLHLFSSGANAKSARSISDTNKIAFTKTSTSLGSNTSSPLGSRYQRGDCVTGASRSPSASPPRIKVRIVPKSTAAQTQAQTHTRTAHESPQKDGWWALYNRSPPTSSAESSRPSSPEKHAQFAYTTSASQQVKATNDAVFGYTTDSIKGTPAPVKRTFADILKDREKKKSEQKRTIASRWAWLRPTAPRVAEPTPSAVSAPVLRPTSTYVDPFVQHATPPPTIPATSRPASPKKIARPAPLPATGPTPKGKFDSGFAQITSFFSVILKVCLILYALVAVYFVLDAVREAVHALGAPFRFIKIVGKYGWVGALWAGKWMAKGWERWGFKIALKGGWRSLARRWW</sequence>
<evidence type="ECO:0000313" key="4">
    <source>
        <dbReference type="Proteomes" id="UP000756921"/>
    </source>
</evidence>
<keyword evidence="2" id="KW-0812">Transmembrane</keyword>
<feature type="region of interest" description="Disordered" evidence="1">
    <location>
        <begin position="274"/>
        <end position="372"/>
    </location>
</feature>
<feature type="compositionally biased region" description="Polar residues" evidence="1">
    <location>
        <begin position="274"/>
        <end position="285"/>
    </location>
</feature>
<feature type="region of interest" description="Disordered" evidence="1">
    <location>
        <begin position="1"/>
        <end position="77"/>
    </location>
</feature>
<comment type="caution">
    <text evidence="3">The sequence shown here is derived from an EMBL/GenBank/DDBJ whole genome shotgun (WGS) entry which is preliminary data.</text>
</comment>
<name>A0A9P6GF63_9PLEO</name>
<feature type="compositionally biased region" description="Low complexity" evidence="1">
    <location>
        <begin position="318"/>
        <end position="328"/>
    </location>
</feature>
<feature type="region of interest" description="Disordered" evidence="1">
    <location>
        <begin position="194"/>
        <end position="239"/>
    </location>
</feature>
<dbReference type="EMBL" id="WJXW01000007">
    <property type="protein sequence ID" value="KAF9734556.1"/>
    <property type="molecule type" value="Genomic_DNA"/>
</dbReference>
<keyword evidence="4" id="KW-1185">Reference proteome</keyword>
<keyword evidence="2" id="KW-0472">Membrane</keyword>
<keyword evidence="2" id="KW-1133">Transmembrane helix</keyword>